<dbReference type="NCBIfam" id="TIGR00229">
    <property type="entry name" value="sensory_box"/>
    <property type="match status" value="1"/>
</dbReference>
<dbReference type="HOGENOM" id="CLU_027006_1_0_1"/>
<dbReference type="InterPro" id="IPR000014">
    <property type="entry name" value="PAS"/>
</dbReference>
<evidence type="ECO:0000313" key="4">
    <source>
        <dbReference type="Proteomes" id="UP000016933"/>
    </source>
</evidence>
<dbReference type="PROSITE" id="PS50112">
    <property type="entry name" value="PAS"/>
    <property type="match status" value="1"/>
</dbReference>
<dbReference type="CDD" id="cd00130">
    <property type="entry name" value="PAS"/>
    <property type="match status" value="1"/>
</dbReference>
<evidence type="ECO:0000313" key="3">
    <source>
        <dbReference type="EMBL" id="EME44078.1"/>
    </source>
</evidence>
<dbReference type="eggNOG" id="ENOG502S8B6">
    <property type="taxonomic scope" value="Eukaryota"/>
</dbReference>
<accession>N1PM41</accession>
<feature type="region of interest" description="Disordered" evidence="1">
    <location>
        <begin position="229"/>
        <end position="323"/>
    </location>
</feature>
<dbReference type="SMART" id="SM00091">
    <property type="entry name" value="PAS"/>
    <property type="match status" value="2"/>
</dbReference>
<dbReference type="SUPFAM" id="SSF55785">
    <property type="entry name" value="PYP-like sensor domain (PAS domain)"/>
    <property type="match status" value="1"/>
</dbReference>
<protein>
    <recommendedName>
        <fullName evidence="2">PAS domain-containing protein</fullName>
    </recommendedName>
</protein>
<dbReference type="OrthoDB" id="411251at2759"/>
<proteinExistence type="predicted"/>
<sequence length="541" mass="58288">METTFISIHDLTENATVLYSSDSVVDILGYTPDEIVNRSAWEFFSLEELPFAKEFYQKRVATDKAAVLGYCRVKDSHGNYVGCECCFTIVYDVMVVCTSIYRRGLQADKRAAEAPVVRRMFSSSPKDPRYHMLSHLSTKFSRPSKNQDHEPRAALFLNRFTRTLTIMYATSGLQDVIGIPAETMRGRSFYYCISENCLPDAVKCLENAKGNDSIAYLRFWFRDPRIDDEDPAVTESEDSDEEMTTDTSVDGGVNLGGSAASPGAAMDVDSDESKAGSRHSSGDSTRGPDTHEAIFGEARRAESSTSSLGASPERGRHSPTGAQEETHIELEAVISCTSDGLVVCLRKARPMIPHPTHRPARPVYERGLFAAPWASDPVLPPLETRGAAGFGSAFAPSLGPHGARRTSNSTTAYGNGKAAHQSDFMAAIREQAIFAWALTGINGSLAEYGQGRPSGEAVPHDGLPVWASDPRYASDSERSSNGYRSGSDLPEPNKHDGGSAGPHIFGDPGLGRNSNQSGLGAGSGTNTGSQSSTGTPYLGPR</sequence>
<keyword evidence="4" id="KW-1185">Reference proteome</keyword>
<feature type="compositionally biased region" description="Basic and acidic residues" evidence="1">
    <location>
        <begin position="286"/>
        <end position="302"/>
    </location>
</feature>
<evidence type="ECO:0000259" key="2">
    <source>
        <dbReference type="PROSITE" id="PS50112"/>
    </source>
</evidence>
<dbReference type="Gene3D" id="3.30.450.20">
    <property type="entry name" value="PAS domain"/>
    <property type="match status" value="1"/>
</dbReference>
<organism evidence="3 4">
    <name type="scientific">Dothistroma septosporum (strain NZE10 / CBS 128990)</name>
    <name type="common">Red band needle blight fungus</name>
    <name type="synonym">Mycosphaerella pini</name>
    <dbReference type="NCBI Taxonomy" id="675120"/>
    <lineage>
        <taxon>Eukaryota</taxon>
        <taxon>Fungi</taxon>
        <taxon>Dikarya</taxon>
        <taxon>Ascomycota</taxon>
        <taxon>Pezizomycotina</taxon>
        <taxon>Dothideomycetes</taxon>
        <taxon>Dothideomycetidae</taxon>
        <taxon>Mycosphaerellales</taxon>
        <taxon>Mycosphaerellaceae</taxon>
        <taxon>Dothistroma</taxon>
    </lineage>
</organism>
<reference evidence="4" key="1">
    <citation type="journal article" date="2012" name="PLoS Genet.">
        <title>The genomes of the fungal plant pathogens Cladosporium fulvum and Dothistroma septosporum reveal adaptation to different hosts and lifestyles but also signatures of common ancestry.</title>
        <authorList>
            <person name="de Wit P.J.G.M."/>
            <person name="van der Burgt A."/>
            <person name="Oekmen B."/>
            <person name="Stergiopoulos I."/>
            <person name="Abd-Elsalam K.A."/>
            <person name="Aerts A.L."/>
            <person name="Bahkali A.H."/>
            <person name="Beenen H.G."/>
            <person name="Chettri P."/>
            <person name="Cox M.P."/>
            <person name="Datema E."/>
            <person name="de Vries R.P."/>
            <person name="Dhillon B."/>
            <person name="Ganley A.R."/>
            <person name="Griffiths S.A."/>
            <person name="Guo Y."/>
            <person name="Hamelin R.C."/>
            <person name="Henrissat B."/>
            <person name="Kabir M.S."/>
            <person name="Jashni M.K."/>
            <person name="Kema G."/>
            <person name="Klaubauf S."/>
            <person name="Lapidus A."/>
            <person name="Levasseur A."/>
            <person name="Lindquist E."/>
            <person name="Mehrabi R."/>
            <person name="Ohm R.A."/>
            <person name="Owen T.J."/>
            <person name="Salamov A."/>
            <person name="Schwelm A."/>
            <person name="Schijlen E."/>
            <person name="Sun H."/>
            <person name="van den Burg H.A."/>
            <person name="van Ham R.C.H.J."/>
            <person name="Zhang S."/>
            <person name="Goodwin S.B."/>
            <person name="Grigoriev I.V."/>
            <person name="Collemare J."/>
            <person name="Bradshaw R.E."/>
        </authorList>
    </citation>
    <scope>NUCLEOTIDE SEQUENCE [LARGE SCALE GENOMIC DNA]</scope>
    <source>
        <strain evidence="4">NZE10 / CBS 128990</strain>
    </source>
</reference>
<dbReference type="Proteomes" id="UP000016933">
    <property type="component" value="Unassembled WGS sequence"/>
</dbReference>
<evidence type="ECO:0000256" key="1">
    <source>
        <dbReference type="SAM" id="MobiDB-lite"/>
    </source>
</evidence>
<name>N1PM41_DOTSN</name>
<feature type="compositionally biased region" description="Low complexity" evidence="1">
    <location>
        <begin position="526"/>
        <end position="535"/>
    </location>
</feature>
<dbReference type="OMA" id="GVFAAPW"/>
<reference evidence="3 4" key="2">
    <citation type="journal article" date="2012" name="PLoS Pathog.">
        <title>Diverse lifestyles and strategies of plant pathogenesis encoded in the genomes of eighteen Dothideomycetes fungi.</title>
        <authorList>
            <person name="Ohm R.A."/>
            <person name="Feau N."/>
            <person name="Henrissat B."/>
            <person name="Schoch C.L."/>
            <person name="Horwitz B.A."/>
            <person name="Barry K.W."/>
            <person name="Condon B.J."/>
            <person name="Copeland A.C."/>
            <person name="Dhillon B."/>
            <person name="Glaser F."/>
            <person name="Hesse C.N."/>
            <person name="Kosti I."/>
            <person name="LaButti K."/>
            <person name="Lindquist E.A."/>
            <person name="Lucas S."/>
            <person name="Salamov A.A."/>
            <person name="Bradshaw R.E."/>
            <person name="Ciuffetti L."/>
            <person name="Hamelin R.C."/>
            <person name="Kema G.H.J."/>
            <person name="Lawrence C."/>
            <person name="Scott J.A."/>
            <person name="Spatafora J.W."/>
            <person name="Turgeon B.G."/>
            <person name="de Wit P.J.G.M."/>
            <person name="Zhong S."/>
            <person name="Goodwin S.B."/>
            <person name="Grigoriev I.V."/>
        </authorList>
    </citation>
    <scope>NUCLEOTIDE SEQUENCE [LARGE SCALE GENOMIC DNA]</scope>
    <source>
        <strain evidence="4">NZE10 / CBS 128990</strain>
    </source>
</reference>
<dbReference type="EMBL" id="KB446539">
    <property type="protein sequence ID" value="EME44078.1"/>
    <property type="molecule type" value="Genomic_DNA"/>
</dbReference>
<gene>
    <name evidence="3" type="ORF">DOTSEDRAFT_71770</name>
</gene>
<feature type="compositionally biased region" description="Acidic residues" evidence="1">
    <location>
        <begin position="229"/>
        <end position="244"/>
    </location>
</feature>
<dbReference type="STRING" id="675120.N1PM41"/>
<dbReference type="AlphaFoldDB" id="N1PM41"/>
<feature type="domain" description="PAS" evidence="2">
    <location>
        <begin position="1"/>
        <end position="63"/>
    </location>
</feature>
<feature type="region of interest" description="Disordered" evidence="1">
    <location>
        <begin position="451"/>
        <end position="541"/>
    </location>
</feature>
<dbReference type="InterPro" id="IPR035965">
    <property type="entry name" value="PAS-like_dom_sf"/>
</dbReference>